<feature type="domain" description="Transposase InsH N-terminal" evidence="1">
    <location>
        <begin position="18"/>
        <end position="115"/>
    </location>
</feature>
<keyword evidence="3" id="KW-1185">Reference proteome</keyword>
<evidence type="ECO:0000313" key="2">
    <source>
        <dbReference type="EMBL" id="SDQ64374.1"/>
    </source>
</evidence>
<proteinExistence type="predicted"/>
<evidence type="ECO:0000259" key="1">
    <source>
        <dbReference type="Pfam" id="PF05598"/>
    </source>
</evidence>
<dbReference type="InterPro" id="IPR008490">
    <property type="entry name" value="Transposase_InsH_N"/>
</dbReference>
<dbReference type="EMBL" id="FNKY01000001">
    <property type="protein sequence ID" value="SDQ64374.1"/>
    <property type="molecule type" value="Genomic_DNA"/>
</dbReference>
<comment type="caution">
    <text evidence="2">The sequence shown here is derived from an EMBL/GenBank/DDBJ whole genome shotgun (WGS) entry which is preliminary data.</text>
</comment>
<sequence>MKPKKQESSTCDDLFRLRLEQLLDQRHVLYRLAGKIDWNAVEERFGRLYAEAGRPGIPIRLMVGLHYLKHAFNESDETVVARWVENPYWQHFCGEEYFRHELPIDPSQMTRFRHRIGEDGCEFMLGSSPPYSPIPRSIPGFEPVFARKVGAYAGSGNQ</sequence>
<accession>A0ABY0TD01</accession>
<dbReference type="PANTHER" id="PTHR33803:SF3">
    <property type="entry name" value="BLL1974 PROTEIN"/>
    <property type="match status" value="1"/>
</dbReference>
<dbReference type="Pfam" id="PF05598">
    <property type="entry name" value="DUF772"/>
    <property type="match status" value="1"/>
</dbReference>
<reference evidence="2 3" key="1">
    <citation type="submission" date="2016-10" db="EMBL/GenBank/DDBJ databases">
        <authorList>
            <person name="Varghese N."/>
            <person name="Submissions S."/>
        </authorList>
    </citation>
    <scope>NUCLEOTIDE SEQUENCE [LARGE SCALE GENOMIC DNA]</scope>
    <source>
        <strain evidence="2 3">Nl1</strain>
    </source>
</reference>
<gene>
    <name evidence="2" type="ORF">SAMN05216402_1671</name>
</gene>
<dbReference type="PANTHER" id="PTHR33803">
    <property type="entry name" value="IS1478 TRANSPOSASE"/>
    <property type="match status" value="1"/>
</dbReference>
<name>A0ABY0TD01_9PROT</name>
<dbReference type="Proteomes" id="UP000183471">
    <property type="component" value="Unassembled WGS sequence"/>
</dbReference>
<evidence type="ECO:0000313" key="3">
    <source>
        <dbReference type="Proteomes" id="UP000183471"/>
    </source>
</evidence>
<protein>
    <submittedName>
        <fullName evidence="2">Transposase, IS5 family</fullName>
    </submittedName>
</protein>
<organism evidence="2 3">
    <name type="scientific">Nitrosospira multiformis</name>
    <dbReference type="NCBI Taxonomy" id="1231"/>
    <lineage>
        <taxon>Bacteria</taxon>
        <taxon>Pseudomonadati</taxon>
        <taxon>Pseudomonadota</taxon>
        <taxon>Betaproteobacteria</taxon>
        <taxon>Nitrosomonadales</taxon>
        <taxon>Nitrosomonadaceae</taxon>
        <taxon>Nitrosospira</taxon>
    </lineage>
</organism>